<name>A0A9P5AI41_9HYPO</name>
<proteinExistence type="predicted"/>
<feature type="region of interest" description="Disordered" evidence="2">
    <location>
        <begin position="126"/>
        <end position="230"/>
    </location>
</feature>
<evidence type="ECO:0000256" key="1">
    <source>
        <dbReference type="SAM" id="Coils"/>
    </source>
</evidence>
<accession>A0A9P5AI41</accession>
<dbReference type="EMBL" id="PVQB02000299">
    <property type="protein sequence ID" value="KAF4339126.1"/>
    <property type="molecule type" value="Genomic_DNA"/>
</dbReference>
<reference evidence="3" key="1">
    <citation type="journal article" date="2017" name="Mycologia">
        <title>Fusarium algeriense, sp. nov., a novel toxigenic crown rot pathogen of durum wheat from Algeria is nested in the Fusarium burgessii species complex.</title>
        <authorList>
            <person name="Laraba I."/>
            <person name="Keddad A."/>
            <person name="Boureghda H."/>
            <person name="Abdallah N."/>
            <person name="Vaughan M.M."/>
            <person name="Proctor R.H."/>
            <person name="Busman M."/>
            <person name="O'Donnell K."/>
        </authorList>
    </citation>
    <scope>NUCLEOTIDE SEQUENCE</scope>
    <source>
        <strain evidence="3">NRRL 25174</strain>
    </source>
</reference>
<evidence type="ECO:0000256" key="2">
    <source>
        <dbReference type="SAM" id="MobiDB-lite"/>
    </source>
</evidence>
<keyword evidence="1" id="KW-0175">Coiled coil</keyword>
<reference evidence="3" key="2">
    <citation type="submission" date="2020-02" db="EMBL/GenBank/DDBJ databases">
        <title>Identification and distribution of gene clusters putatively required for synthesis of sphingolipid metabolism inhibitors in phylogenetically diverse species of the filamentous fungus Fusarium.</title>
        <authorList>
            <person name="Kim H.-S."/>
            <person name="Busman M."/>
            <person name="Brown D.W."/>
            <person name="Divon H."/>
            <person name="Uhlig S."/>
            <person name="Proctor R.H."/>
        </authorList>
    </citation>
    <scope>NUCLEOTIDE SEQUENCE</scope>
    <source>
        <strain evidence="3">NRRL 25174</strain>
    </source>
</reference>
<feature type="coiled-coil region" evidence="1">
    <location>
        <begin position="235"/>
        <end position="262"/>
    </location>
</feature>
<dbReference type="OrthoDB" id="303107at2759"/>
<keyword evidence="4" id="KW-1185">Reference proteome</keyword>
<protein>
    <submittedName>
        <fullName evidence="3">Uncharacterized protein</fullName>
    </submittedName>
</protein>
<feature type="compositionally biased region" description="Polar residues" evidence="2">
    <location>
        <begin position="198"/>
        <end position="208"/>
    </location>
</feature>
<dbReference type="Proteomes" id="UP000730481">
    <property type="component" value="Unassembled WGS sequence"/>
</dbReference>
<gene>
    <name evidence="3" type="ORF">FBEOM_6946</name>
</gene>
<feature type="compositionally biased region" description="Low complexity" evidence="2">
    <location>
        <begin position="126"/>
        <end position="135"/>
    </location>
</feature>
<feature type="compositionally biased region" description="Basic and acidic residues" evidence="2">
    <location>
        <begin position="209"/>
        <end position="226"/>
    </location>
</feature>
<evidence type="ECO:0000313" key="4">
    <source>
        <dbReference type="Proteomes" id="UP000730481"/>
    </source>
</evidence>
<comment type="caution">
    <text evidence="3">The sequence shown here is derived from an EMBL/GenBank/DDBJ whole genome shotgun (WGS) entry which is preliminary data.</text>
</comment>
<sequence length="611" mass="69500">MRDKQNGRIKFQLKKGDGRVWANTHRLELWAYLNWCIQHQKDFDTLIVNHLRRITKKKFTPLQIRNKLKHDWERRRRCATFSDIYSQGTAGLVPFGAEDQAKLDQISSRLERQFPQRERVLRSASVAAVAKSQAPPATPRRCPRQPNAPSPQARELSAVHQTPGRWVRAQSLRPERREAKRPVYGDEPLRTNDVYEISSDTNSQSSASKKSEVDVRPAGPESKESASDQTQAALITSMQTRIENVEAELDALRAELGRFTGREITLMNHISKLADEKRKREERDRIKDSDATNLRNTISRLQMRVESQDILIKDFEALQTDTLTLSGSSFDRGCIALFEDVSTEISNFICNLTSTDDLPERRGEFLPLSHSWANMMCGFNMNKLFVCALEFEVPKRRLLASLLTAGIINVVFESTFPEMLAVESPLFTEYQRIIKCSAGSEIARNIELSAKKNIFHNDNIREDDVSRRAKWLCNIVLQSLDVFIPPDSRDMIERSPNKLSADEGLALSTLERGLSKALTIKLDLELSLTQYKYLFFTPGLLFDEEIMKCDGLTQPAKRIKVCITPALFSVPREVEEQEENSCVVSSRGVLAEARFSELKSLVLIAKAKVLL</sequence>
<organism evidence="3 4">
    <name type="scientific">Fusarium beomiforme</name>
    <dbReference type="NCBI Taxonomy" id="44412"/>
    <lineage>
        <taxon>Eukaryota</taxon>
        <taxon>Fungi</taxon>
        <taxon>Dikarya</taxon>
        <taxon>Ascomycota</taxon>
        <taxon>Pezizomycotina</taxon>
        <taxon>Sordariomycetes</taxon>
        <taxon>Hypocreomycetidae</taxon>
        <taxon>Hypocreales</taxon>
        <taxon>Nectriaceae</taxon>
        <taxon>Fusarium</taxon>
        <taxon>Fusarium burgessii species complex</taxon>
    </lineage>
</organism>
<dbReference type="AlphaFoldDB" id="A0A9P5AI41"/>
<feature type="compositionally biased region" description="Basic and acidic residues" evidence="2">
    <location>
        <begin position="173"/>
        <end position="190"/>
    </location>
</feature>
<evidence type="ECO:0000313" key="3">
    <source>
        <dbReference type="EMBL" id="KAF4339126.1"/>
    </source>
</evidence>